<dbReference type="Pfam" id="PF14420">
    <property type="entry name" value="Clr5"/>
    <property type="match status" value="1"/>
</dbReference>
<accession>A0A072NV95</accession>
<dbReference type="VEuPathDB" id="FungiDB:A1O9_12468"/>
<dbReference type="EMBL" id="AMGV01000023">
    <property type="protein sequence ID" value="KEF51551.1"/>
    <property type="molecule type" value="Genomic_DNA"/>
</dbReference>
<comment type="caution">
    <text evidence="3">The sequence shown here is derived from an EMBL/GenBank/DDBJ whole genome shotgun (WGS) entry which is preliminary data.</text>
</comment>
<dbReference type="PANTHER" id="PTHR38788">
    <property type="entry name" value="CLR5 DOMAIN-CONTAINING PROTEIN"/>
    <property type="match status" value="1"/>
</dbReference>
<dbReference type="GeneID" id="25287362"/>
<dbReference type="AlphaFoldDB" id="A0A072NV95"/>
<proteinExistence type="predicted"/>
<dbReference type="OrthoDB" id="5986190at2759"/>
<reference evidence="3 4" key="1">
    <citation type="submission" date="2013-03" db="EMBL/GenBank/DDBJ databases">
        <title>The Genome Sequence of Exophiala aquamarina CBS 119918.</title>
        <authorList>
            <consortium name="The Broad Institute Genomics Platform"/>
            <person name="Cuomo C."/>
            <person name="de Hoog S."/>
            <person name="Gorbushina A."/>
            <person name="Walker B."/>
            <person name="Young S.K."/>
            <person name="Zeng Q."/>
            <person name="Gargeya S."/>
            <person name="Fitzgerald M."/>
            <person name="Haas B."/>
            <person name="Abouelleil A."/>
            <person name="Allen A.W."/>
            <person name="Alvarado L."/>
            <person name="Arachchi H.M."/>
            <person name="Berlin A.M."/>
            <person name="Chapman S.B."/>
            <person name="Gainer-Dewar J."/>
            <person name="Goldberg J."/>
            <person name="Griggs A."/>
            <person name="Gujja S."/>
            <person name="Hansen M."/>
            <person name="Howarth C."/>
            <person name="Imamovic A."/>
            <person name="Ireland A."/>
            <person name="Larimer J."/>
            <person name="McCowan C."/>
            <person name="Murphy C."/>
            <person name="Pearson M."/>
            <person name="Poon T.W."/>
            <person name="Priest M."/>
            <person name="Roberts A."/>
            <person name="Saif S."/>
            <person name="Shea T."/>
            <person name="Sisk P."/>
            <person name="Sykes S."/>
            <person name="Wortman J."/>
            <person name="Nusbaum C."/>
            <person name="Birren B."/>
        </authorList>
    </citation>
    <scope>NUCLEOTIDE SEQUENCE [LARGE SCALE GENOMIC DNA]</scope>
    <source>
        <strain evidence="3 4">CBS 119918</strain>
    </source>
</reference>
<dbReference type="RefSeq" id="XP_013254141.1">
    <property type="nucleotide sequence ID" value="XM_013398687.1"/>
</dbReference>
<evidence type="ECO:0000259" key="2">
    <source>
        <dbReference type="Pfam" id="PF14420"/>
    </source>
</evidence>
<keyword evidence="4" id="KW-1185">Reference proteome</keyword>
<protein>
    <recommendedName>
        <fullName evidence="2">Clr5 domain-containing protein</fullName>
    </recommendedName>
</protein>
<feature type="region of interest" description="Disordered" evidence="1">
    <location>
        <begin position="1"/>
        <end position="49"/>
    </location>
</feature>
<dbReference type="HOGENOM" id="CLU_1970576_0_0_1"/>
<feature type="domain" description="Clr5" evidence="2">
    <location>
        <begin position="60"/>
        <end position="112"/>
    </location>
</feature>
<sequence>MVRFENDSNDAPWSKETLPSSISDPNIDDVVRQADSAPAEGSMRPAARLRARRRAKVIPEHVWNKHKSTIEHLYIEKELTLTEVRAEMIASHGFDASPSMYKKRLGDWKKRKYYNSSSEERHLTTFQ</sequence>
<evidence type="ECO:0000256" key="1">
    <source>
        <dbReference type="SAM" id="MobiDB-lite"/>
    </source>
</evidence>
<gene>
    <name evidence="3" type="ORF">A1O9_12468</name>
</gene>
<dbReference type="InterPro" id="IPR025676">
    <property type="entry name" value="Clr5_dom"/>
</dbReference>
<organism evidence="3 4">
    <name type="scientific">Exophiala aquamarina CBS 119918</name>
    <dbReference type="NCBI Taxonomy" id="1182545"/>
    <lineage>
        <taxon>Eukaryota</taxon>
        <taxon>Fungi</taxon>
        <taxon>Dikarya</taxon>
        <taxon>Ascomycota</taxon>
        <taxon>Pezizomycotina</taxon>
        <taxon>Eurotiomycetes</taxon>
        <taxon>Chaetothyriomycetidae</taxon>
        <taxon>Chaetothyriales</taxon>
        <taxon>Herpotrichiellaceae</taxon>
        <taxon>Exophiala</taxon>
    </lineage>
</organism>
<name>A0A072NV95_9EURO</name>
<dbReference type="Proteomes" id="UP000027920">
    <property type="component" value="Unassembled WGS sequence"/>
</dbReference>
<evidence type="ECO:0000313" key="4">
    <source>
        <dbReference type="Proteomes" id="UP000027920"/>
    </source>
</evidence>
<dbReference type="PANTHER" id="PTHR38788:SF3">
    <property type="entry name" value="CLR5 DOMAIN-CONTAINING PROTEIN"/>
    <property type="match status" value="1"/>
</dbReference>
<evidence type="ECO:0000313" key="3">
    <source>
        <dbReference type="EMBL" id="KEF51551.1"/>
    </source>
</evidence>